<reference evidence="10" key="1">
    <citation type="submission" date="2013-12" db="EMBL/GenBank/DDBJ databases">
        <authorList>
            <person name="Genoscope - CEA"/>
        </authorList>
    </citation>
    <scope>NUCLEOTIDE SEQUENCE</scope>
    <source>
        <strain evidence="10">CBS 1993</strain>
    </source>
</reference>
<feature type="compositionally biased region" description="Acidic residues" evidence="8">
    <location>
        <begin position="580"/>
        <end position="591"/>
    </location>
</feature>
<dbReference type="GO" id="GO:0032777">
    <property type="term" value="C:piccolo histone acetyltransferase complex"/>
    <property type="evidence" value="ECO:0007669"/>
    <property type="project" value="EnsemblFungi"/>
</dbReference>
<dbReference type="AlphaFoldDB" id="W6MLK9"/>
<dbReference type="GO" id="GO:0004402">
    <property type="term" value="F:histone acetyltransferase activity"/>
    <property type="evidence" value="ECO:0007669"/>
    <property type="project" value="EnsemblFungi"/>
</dbReference>
<dbReference type="InterPro" id="IPR019542">
    <property type="entry name" value="Enhancer_polycomb-like_N"/>
</dbReference>
<keyword evidence="11" id="KW-1185">Reference proteome</keyword>
<sequence length="734" mass="83574">MALPSAAGARFRQRKISVKQTLSIWKQSDLPDLETEDQQRELQQFETGVEKGEEEEHHLQAVINAAQAKISGAKVEQVYIPTPDASKVWQDASKYYTQKFIAPASYIRFSATVEDTAGCPYNMDEKDEEYLEKMNKELPPDIPRCTETEFEIISHRFETVINEKQPFLAMDPEHILTFDEIKPIALQPDKTSPEDVARTLEQTLNIHPFITLLDAPPPDGKQPRPLGELFEKFGKQVYAHWKLRRIERKGRSVFPILKFEDPSEKDDSDPYVCFRRREVRQARKTRRSDTQGSERLRKFHRELKNAYNLVFMCAQREVKRKESLKVENDIFKMRCQVKSVKRELGIKGEEEDLIAHKKKKVIPVAQDIKDEDRKDRVQGIRTGGANGAAFDPQALRRTGSSLNPIAVQPYVKLPVSRIPDLDLVTVSAVLHEKKDAITRAVAEKLKKRKLQDEGWINLTDDPLNPLFDIASADSLIKEPSHTPYSSISTSIFEVENSRFLDPSLSKILSDKKSPLPDVLAFSAASGDPVEVPAVEHYDLINNKQLSITQPVYKFRKRFGRRGMWLDRKLNIDDCLQFDSSDSEEEQDADNMDVDKGGPVNVYDSKHDRRLRTKSRFMFDSQIEAYNPIDPSKLNQISSQTQAIRFGCMLLTKAYDQMHQARQKAIEAQKQNAAQAQAKTQQIQSQQAHAQAQVQAQLRPQQAQVPSSKDSQSLTSQAVAQSKLENGKPPQAVAQ</sequence>
<evidence type="ECO:0000313" key="10">
    <source>
        <dbReference type="EMBL" id="CDK27399.1"/>
    </source>
</evidence>
<dbReference type="PANTHER" id="PTHR14898">
    <property type="entry name" value="ENHANCER OF POLYCOMB"/>
    <property type="match status" value="1"/>
</dbReference>
<dbReference type="GO" id="GO:0005634">
    <property type="term" value="C:nucleus"/>
    <property type="evidence" value="ECO:0007669"/>
    <property type="project" value="UniProtKB-SubCell"/>
</dbReference>
<keyword evidence="5 7" id="KW-0539">Nucleus</keyword>
<keyword evidence="4 7" id="KW-0804">Transcription</keyword>
<dbReference type="RefSeq" id="XP_022459394.1">
    <property type="nucleotide sequence ID" value="XM_022601786.1"/>
</dbReference>
<organism evidence="10 11">
    <name type="scientific">Kuraishia capsulata CBS 1993</name>
    <dbReference type="NCBI Taxonomy" id="1382522"/>
    <lineage>
        <taxon>Eukaryota</taxon>
        <taxon>Fungi</taxon>
        <taxon>Dikarya</taxon>
        <taxon>Ascomycota</taxon>
        <taxon>Saccharomycotina</taxon>
        <taxon>Pichiomycetes</taxon>
        <taxon>Pichiales</taxon>
        <taxon>Pichiaceae</taxon>
        <taxon>Kuraishia</taxon>
    </lineage>
</organism>
<reference evidence="10" key="2">
    <citation type="submission" date="2014-02" db="EMBL/GenBank/DDBJ databases">
        <title>Complete DNA sequence of /Kuraishia capsulata/ illustrates novel genomic features among budding yeasts (/Saccharomycotina/).</title>
        <authorList>
            <person name="Morales L."/>
            <person name="Noel B."/>
            <person name="Porcel B."/>
            <person name="Marcet-Houben M."/>
            <person name="Hullo M-F."/>
            <person name="Sacerdot C."/>
            <person name="Tekaia F."/>
            <person name="Leh-Louis V."/>
            <person name="Despons L."/>
            <person name="Khanna V."/>
            <person name="Aury J-M."/>
            <person name="Barbe V."/>
            <person name="Couloux A."/>
            <person name="Labadie K."/>
            <person name="Pelletier E."/>
            <person name="Souciet J-L."/>
            <person name="Boekhout T."/>
            <person name="Gabaldon T."/>
            <person name="Wincker P."/>
            <person name="Dujon B."/>
        </authorList>
    </citation>
    <scope>NUCLEOTIDE SEQUENCE</scope>
    <source>
        <strain evidence="10">CBS 1993</strain>
    </source>
</reference>
<evidence type="ECO:0000256" key="5">
    <source>
        <dbReference type="ARBA" id="ARBA00023242"/>
    </source>
</evidence>
<dbReference type="EMBL" id="HG793128">
    <property type="protein sequence ID" value="CDK27399.1"/>
    <property type="molecule type" value="Genomic_DNA"/>
</dbReference>
<comment type="subcellular location">
    <subcellularLocation>
        <location evidence="1 7">Nucleus</location>
    </subcellularLocation>
</comment>
<dbReference type="InterPro" id="IPR024943">
    <property type="entry name" value="Enhancer_polycomb"/>
</dbReference>
<feature type="region of interest" description="Disordered" evidence="8">
    <location>
        <begin position="679"/>
        <end position="734"/>
    </location>
</feature>
<dbReference type="Proteomes" id="UP000019384">
    <property type="component" value="Unassembled WGS sequence"/>
</dbReference>
<evidence type="ECO:0000256" key="1">
    <source>
        <dbReference type="ARBA" id="ARBA00004123"/>
    </source>
</evidence>
<proteinExistence type="inferred from homology"/>
<evidence type="ECO:0000256" key="6">
    <source>
        <dbReference type="ARBA" id="ARBA00025513"/>
    </source>
</evidence>
<comment type="function">
    <text evidence="6">Component of the NuA4 histone acetyltransferase complex which is involved in transcriptional activation of selected genes principally by acetylation of nucleosomal histone H4 and H2A. The NuA4 complex is also involved in DNA repair. Involved in gene silencing by neighboring heterochromatin, blockage of the silencing spreading along the chromosome, and required for cell cycle progression through G2/M.</text>
</comment>
<evidence type="ECO:0000256" key="7">
    <source>
        <dbReference type="RuleBase" id="RU361124"/>
    </source>
</evidence>
<evidence type="ECO:0000313" key="11">
    <source>
        <dbReference type="Proteomes" id="UP000019384"/>
    </source>
</evidence>
<evidence type="ECO:0000256" key="4">
    <source>
        <dbReference type="ARBA" id="ARBA00023163"/>
    </source>
</evidence>
<feature type="compositionally biased region" description="Polar residues" evidence="8">
    <location>
        <begin position="704"/>
        <end position="723"/>
    </location>
</feature>
<dbReference type="GO" id="GO:0035267">
    <property type="term" value="C:NuA4 histone acetyltransferase complex"/>
    <property type="evidence" value="ECO:0007669"/>
    <property type="project" value="EnsemblFungi"/>
</dbReference>
<dbReference type="GO" id="GO:0006357">
    <property type="term" value="P:regulation of transcription by RNA polymerase II"/>
    <property type="evidence" value="ECO:0007669"/>
    <property type="project" value="EnsemblFungi"/>
</dbReference>
<dbReference type="STRING" id="1382522.W6MLK9"/>
<dbReference type="GO" id="GO:0000786">
    <property type="term" value="C:nucleosome"/>
    <property type="evidence" value="ECO:0007669"/>
    <property type="project" value="EnsemblFungi"/>
</dbReference>
<evidence type="ECO:0000256" key="8">
    <source>
        <dbReference type="SAM" id="MobiDB-lite"/>
    </source>
</evidence>
<evidence type="ECO:0000256" key="2">
    <source>
        <dbReference type="ARBA" id="ARBA00008035"/>
    </source>
</evidence>
<dbReference type="OrthoDB" id="435275at2759"/>
<feature type="compositionally biased region" description="Low complexity" evidence="8">
    <location>
        <begin position="679"/>
        <end position="703"/>
    </location>
</feature>
<accession>W6MLK9</accession>
<comment type="similarity">
    <text evidence="2 7">Belongs to the enhancer of polycomb family.</text>
</comment>
<dbReference type="HOGENOM" id="CLU_010580_0_0_1"/>
<feature type="domain" description="Enhancer of polycomb-like N-terminal" evidence="9">
    <location>
        <begin position="12"/>
        <end position="159"/>
    </location>
</feature>
<protein>
    <recommendedName>
        <fullName evidence="7">Enhancer of polycomb-like protein</fullName>
    </recommendedName>
</protein>
<feature type="region of interest" description="Disordered" evidence="8">
    <location>
        <begin position="579"/>
        <end position="601"/>
    </location>
</feature>
<name>W6MLK9_9ASCO</name>
<keyword evidence="3 7" id="KW-0805">Transcription regulation</keyword>
<dbReference type="GO" id="GO:0016239">
    <property type="term" value="P:positive regulation of macroautophagy"/>
    <property type="evidence" value="ECO:0007669"/>
    <property type="project" value="EnsemblFungi"/>
</dbReference>
<evidence type="ECO:0000256" key="3">
    <source>
        <dbReference type="ARBA" id="ARBA00023015"/>
    </source>
</evidence>
<evidence type="ECO:0000259" key="9">
    <source>
        <dbReference type="Pfam" id="PF10513"/>
    </source>
</evidence>
<gene>
    <name evidence="10" type="ORF">KUCA_T00003377001</name>
</gene>
<dbReference type="Pfam" id="PF10513">
    <property type="entry name" value="EPL1"/>
    <property type="match status" value="1"/>
</dbReference>
<dbReference type="GeneID" id="34520782"/>
<dbReference type="GO" id="GO:0006281">
    <property type="term" value="P:DNA repair"/>
    <property type="evidence" value="ECO:0007669"/>
    <property type="project" value="EnsemblFungi"/>
</dbReference>